<dbReference type="Proteomes" id="UP001143474">
    <property type="component" value="Unassembled WGS sequence"/>
</dbReference>
<protein>
    <recommendedName>
        <fullName evidence="3">SMI1/KNR4 family protein</fullName>
    </recommendedName>
</protein>
<dbReference type="RefSeq" id="WP_271219836.1">
    <property type="nucleotide sequence ID" value="NZ_BAAAVD010000016.1"/>
</dbReference>
<evidence type="ECO:0000313" key="2">
    <source>
        <dbReference type="Proteomes" id="UP001143474"/>
    </source>
</evidence>
<reference evidence="1" key="2">
    <citation type="submission" date="2023-01" db="EMBL/GenBank/DDBJ databases">
        <authorList>
            <person name="Sun Q."/>
            <person name="Evtushenko L."/>
        </authorList>
    </citation>
    <scope>NUCLEOTIDE SEQUENCE</scope>
    <source>
        <strain evidence="1">VKM Ac-2007</strain>
    </source>
</reference>
<evidence type="ECO:0000313" key="1">
    <source>
        <dbReference type="EMBL" id="GLK11453.1"/>
    </source>
</evidence>
<accession>A0A9W6I5A5</accession>
<proteinExistence type="predicted"/>
<reference evidence="1" key="1">
    <citation type="journal article" date="2014" name="Int. J. Syst. Evol. Microbiol.">
        <title>Complete genome sequence of Corynebacterium casei LMG S-19264T (=DSM 44701T), isolated from a smear-ripened cheese.</title>
        <authorList>
            <consortium name="US DOE Joint Genome Institute (JGI-PGF)"/>
            <person name="Walter F."/>
            <person name="Albersmeier A."/>
            <person name="Kalinowski J."/>
            <person name="Ruckert C."/>
        </authorList>
    </citation>
    <scope>NUCLEOTIDE SEQUENCE</scope>
    <source>
        <strain evidence="1">VKM Ac-2007</strain>
    </source>
</reference>
<comment type="caution">
    <text evidence="1">The sequence shown here is derived from an EMBL/GenBank/DDBJ whole genome shotgun (WGS) entry which is preliminary data.</text>
</comment>
<keyword evidence="2" id="KW-1185">Reference proteome</keyword>
<organism evidence="1 2">
    <name type="scientific">Streptosporangium carneum</name>
    <dbReference type="NCBI Taxonomy" id="47481"/>
    <lineage>
        <taxon>Bacteria</taxon>
        <taxon>Bacillati</taxon>
        <taxon>Actinomycetota</taxon>
        <taxon>Actinomycetes</taxon>
        <taxon>Streptosporangiales</taxon>
        <taxon>Streptosporangiaceae</taxon>
        <taxon>Streptosporangium</taxon>
    </lineage>
</organism>
<dbReference type="AlphaFoldDB" id="A0A9W6I5A5"/>
<dbReference type="EMBL" id="BSEV01000011">
    <property type="protein sequence ID" value="GLK11453.1"/>
    <property type="molecule type" value="Genomic_DNA"/>
</dbReference>
<gene>
    <name evidence="1" type="ORF">GCM10017600_48600</name>
</gene>
<name>A0A9W6I5A5_9ACTN</name>
<sequence length="180" mass="19968">MTEAPENLALPIALAEVAEVGFEWEWDEEADEAHGCDFELYERFEAPEKTAWWFRLWTGNEEVDGSEFRFFGATGAGDYVGFWLVRPGMSITEQPVIYLGSEGERGVIARDLGDLLRLFADGLGPAEAFADPGRETQPNEAFQAIAERYAPGRRRSAAEIVAGAGEEFPGFSEFVDAMCR</sequence>
<evidence type="ECO:0008006" key="3">
    <source>
        <dbReference type="Google" id="ProtNLM"/>
    </source>
</evidence>